<evidence type="ECO:0000256" key="6">
    <source>
        <dbReference type="ARBA" id="ARBA00022737"/>
    </source>
</evidence>
<feature type="compositionally biased region" description="Polar residues" evidence="12">
    <location>
        <begin position="291"/>
        <end position="300"/>
    </location>
</feature>
<proteinExistence type="predicted"/>
<feature type="compositionally biased region" description="Polar residues" evidence="12">
    <location>
        <begin position="1279"/>
        <end position="1288"/>
    </location>
</feature>
<dbReference type="InParanoid" id="A0A1S3HF90"/>
<evidence type="ECO:0000259" key="13">
    <source>
        <dbReference type="SMART" id="SM01349"/>
    </source>
</evidence>
<evidence type="ECO:0000256" key="3">
    <source>
        <dbReference type="ARBA" id="ARBA00004629"/>
    </source>
</evidence>
<feature type="compositionally biased region" description="Polar residues" evidence="12">
    <location>
        <begin position="178"/>
        <end position="202"/>
    </location>
</feature>
<evidence type="ECO:0000256" key="1">
    <source>
        <dbReference type="ARBA" id="ARBA00004300"/>
    </source>
</evidence>
<dbReference type="STRING" id="7574.A0A1S3HF90"/>
<keyword evidence="6" id="KW-0677">Repeat</keyword>
<dbReference type="Pfam" id="PF23271">
    <property type="entry name" value="HEAT_GCN1"/>
    <property type="match status" value="1"/>
</dbReference>
<dbReference type="InterPro" id="IPR057546">
    <property type="entry name" value="HEAT_GCN1"/>
</dbReference>
<evidence type="ECO:0000256" key="11">
    <source>
        <dbReference type="ARBA" id="ARBA00023328"/>
    </source>
</evidence>
<feature type="compositionally biased region" description="Low complexity" evidence="12">
    <location>
        <begin position="801"/>
        <end position="811"/>
    </location>
</feature>
<feature type="domain" description="TOG" evidence="13">
    <location>
        <begin position="963"/>
        <end position="1203"/>
    </location>
</feature>
<feature type="region of interest" description="Disordered" evidence="12">
    <location>
        <begin position="946"/>
        <end position="965"/>
    </location>
</feature>
<dbReference type="SMART" id="SM01349">
    <property type="entry name" value="TOG"/>
    <property type="match status" value="3"/>
</dbReference>
<dbReference type="GO" id="GO:0090307">
    <property type="term" value="P:mitotic spindle assembly"/>
    <property type="evidence" value="ECO:0007669"/>
    <property type="project" value="TreeGrafter"/>
</dbReference>
<evidence type="ECO:0000256" key="7">
    <source>
        <dbReference type="ARBA" id="ARBA00022838"/>
    </source>
</evidence>
<evidence type="ECO:0000256" key="12">
    <source>
        <dbReference type="SAM" id="MobiDB-lite"/>
    </source>
</evidence>
<dbReference type="InterPro" id="IPR011989">
    <property type="entry name" value="ARM-like"/>
</dbReference>
<protein>
    <submittedName>
        <fullName evidence="15">CLIP-associating protein 2 isoform X1</fullName>
    </submittedName>
</protein>
<feature type="domain" description="TOG" evidence="13">
    <location>
        <begin position="431"/>
        <end position="667"/>
    </location>
</feature>
<feature type="domain" description="TOG" evidence="13">
    <location>
        <begin position="1362"/>
        <end position="1595"/>
    </location>
</feature>
<dbReference type="KEGG" id="lak:106154031"/>
<comment type="subcellular location">
    <subcellularLocation>
        <location evidence="3">Chromosome</location>
        <location evidence="3">Centromere</location>
        <location evidence="3">Kinetochore</location>
    </subcellularLocation>
    <subcellularLocation>
        <location evidence="1">Cytoplasm</location>
        <location evidence="1">Cytoskeleton</location>
        <location evidence="1">Microtubule organizing center</location>
        <location evidence="1">Centrosome</location>
    </subcellularLocation>
    <subcellularLocation>
        <location evidence="2">Golgi apparatus</location>
        <location evidence="2">trans-Golgi network</location>
    </subcellularLocation>
</comment>
<evidence type="ECO:0000313" key="14">
    <source>
        <dbReference type="Proteomes" id="UP000085678"/>
    </source>
</evidence>
<keyword evidence="7" id="KW-0995">Kinetochore</keyword>
<evidence type="ECO:0000313" key="15">
    <source>
        <dbReference type="RefSeq" id="XP_013383699.1"/>
    </source>
</evidence>
<feature type="compositionally biased region" description="Polar residues" evidence="12">
    <location>
        <begin position="681"/>
        <end position="691"/>
    </location>
</feature>
<feature type="region of interest" description="Disordered" evidence="12">
    <location>
        <begin position="66"/>
        <end position="91"/>
    </location>
</feature>
<keyword evidence="10" id="KW-0131">Cell cycle</keyword>
<keyword evidence="9" id="KW-0206">Cytoskeleton</keyword>
<sequence>MSRSGSEKSRGYNTPAVMRDSFKRTQYMTEEQLWAEYGQPEEMVRSPVLNHSPEISVNKFLFPSTQATRAATPDGTKQRASYRKRNDSAGLWKDHIAQGHHRENSRENSALSPVAAGAHLQYSHPTAAQLGDRVRQDSYRDQDQYTSADSGVYSYVSSSSHTNDLHHKLPSPAAYSKKNINSSDMADSGSNPRSPLSPGSHQTLRRCAGSPFLSDSPTSFEEYVQDRHNPYLDFIQEDVEEKVEDTAFRARSNIGVYCTMQRRRRPQKPRTRTYSDRAENDGHKGRESPSAGASQRLQNFSREEVEQRQEKSLPSPSERALYSTLPLRSKGHHIPQPSKQSSGASRGDEPDYAKPLFKAPLAAAPGPGPKRVSSAPAAGRRSVGSARPPTGSGAVKVSRRSSTSGSTGSSAGAVDEELFTRSFEEGLPKVQLFSARDLNDIIMRIKERLSDGNLDWEKRVHALKELRACIVAGAVDYDDFFMLLRQMEPCFIVTVKDLRSQVVREGCIDISFLAQTLCNKFDHFAESLLPSLINLIPNSVKIMATSGITAIKFIIQYTHANRLIPIITANMTSKSSTIRRYCCEFLEQMLRTWPTHTLEKHIAILQDAIKRGIGDADADARVYSRKAFWGFSDHFSEQANALLNTLDPSKQKLLQGELSNSSSSNSLNSGGVSKVGRPRTTDGSYYSSGCQTLPLPKRKARSRSPSAGRYGTVGRSPSAGRTPGAVGGAKRSVTPSVTSPRSDTTDGTLGADSGGGIVRSSSAVDLAGSSGKPRSSIARLTTTSNPSSLHVRKRPLKQVKSADYSNSSDSRSPGRQRDIAKSCHNLTILPTIVVTAPSSRSGSPSSRLSYLTHIPSRVDSNASGGTSKPRRSGIPRSQGASREASPSRISYGRDRRLSGSRHAPQRVPTKQAMGQHVSGQDIEQALEEALLKGNALRKRYDLYDSDDAGSETSSVCSERSYGSSYGRTSEDIQEILTGLTSGSWAERKEALLHLQNLLQGMRMLNRVELKKMTDIFSRMFHDPHGKVFSLFLEVLAEFVHVHKDMLHDWLFVLITRLLQKLGADMLGSVYTKVQRALDAVRDNFRYDQQFNIITKFIIDQTQTPNLKLKVKTGLLQYLQGLVLLMDPADFTSTSDTRLAVSRIITWTTEPKSAEVRKAAQSVLIALFSLNTPEFSSMLSVLPKTFQDGATKILHNHLRSANSETEVLSPRNVASPPARSSPKYKTSPRTTYEGETENMNPEDIYNSIRKTSADIQNLSYNSKLDHHPYDDFHKARDSTSQDSGIQSSLPDVRGESPEANKGKTHYDPAIYKEENQTPNRYDRAALEEAVFDVENELLHEGFSEVHLATLLQSLNIPASGRLHKLPTEQNDAITEILTELSNHNKRQEERKSAMWNLLKMTREGTVGIWEEHFKTILLLLLETLGDSDFHIRAMAVRVLREIVRNQPHRFKEYTELTILKILDAHKDPEREVVRAAEECAMTLAKSIPTEQSLRVLMPIVQTSEYPVNLAAIKMETKVIEQLSKAEMMPLVADVATGLLKGYDNVESSVRKASVFCLVAVYMSIGEELRPYLTELNGSKMKLLNLYIKRAQSQKENGGSPLKVASPSSAEAASD</sequence>
<dbReference type="Proteomes" id="UP000085678">
    <property type="component" value="Unplaced"/>
</dbReference>
<accession>A0A1S3HF90</accession>
<dbReference type="GO" id="GO:0000776">
    <property type="term" value="C:kinetochore"/>
    <property type="evidence" value="ECO:0007669"/>
    <property type="project" value="TreeGrafter"/>
</dbReference>
<dbReference type="OrthoDB" id="46159at2759"/>
<feature type="region of interest" description="Disordered" evidence="12">
    <location>
        <begin position="128"/>
        <end position="147"/>
    </location>
</feature>
<dbReference type="InterPro" id="IPR024395">
    <property type="entry name" value="CLASP_N_dom"/>
</dbReference>
<dbReference type="GO" id="GO:0005876">
    <property type="term" value="C:spindle microtubule"/>
    <property type="evidence" value="ECO:0007669"/>
    <property type="project" value="TreeGrafter"/>
</dbReference>
<feature type="region of interest" description="Disordered" evidence="12">
    <location>
        <begin position="654"/>
        <end position="817"/>
    </location>
</feature>
<evidence type="ECO:0000256" key="9">
    <source>
        <dbReference type="ARBA" id="ARBA00023212"/>
    </source>
</evidence>
<reference evidence="15" key="1">
    <citation type="submission" date="2025-08" db="UniProtKB">
        <authorList>
            <consortium name="RefSeq"/>
        </authorList>
    </citation>
    <scope>IDENTIFICATION</scope>
    <source>
        <tissue evidence="15">Gonads</tissue>
    </source>
</reference>
<dbReference type="GO" id="GO:0008017">
    <property type="term" value="F:microtubule binding"/>
    <property type="evidence" value="ECO:0007669"/>
    <property type="project" value="TreeGrafter"/>
</dbReference>
<dbReference type="Pfam" id="PF12348">
    <property type="entry name" value="CLASP_N"/>
    <property type="match status" value="1"/>
</dbReference>
<feature type="compositionally biased region" description="Low complexity" evidence="12">
    <location>
        <begin position="353"/>
        <end position="365"/>
    </location>
</feature>
<feature type="compositionally biased region" description="Polar residues" evidence="12">
    <location>
        <begin position="950"/>
        <end position="965"/>
    </location>
</feature>
<dbReference type="GO" id="GO:0005815">
    <property type="term" value="C:microtubule organizing center"/>
    <property type="evidence" value="ECO:0007669"/>
    <property type="project" value="TreeGrafter"/>
</dbReference>
<feature type="compositionally biased region" description="Basic and acidic residues" evidence="12">
    <location>
        <begin position="1291"/>
        <end position="1303"/>
    </location>
</feature>
<feature type="compositionally biased region" description="Basic and acidic residues" evidence="12">
    <location>
        <begin position="1264"/>
        <end position="1278"/>
    </location>
</feature>
<keyword evidence="5" id="KW-0963">Cytoplasm</keyword>
<dbReference type="Gene3D" id="1.25.10.10">
    <property type="entry name" value="Leucine-rich Repeat Variant"/>
    <property type="match status" value="3"/>
</dbReference>
<keyword evidence="14" id="KW-1185">Reference proteome</keyword>
<dbReference type="RefSeq" id="XP_013383699.1">
    <property type="nucleotide sequence ID" value="XM_013528245.1"/>
</dbReference>
<feature type="region of interest" description="Disordered" evidence="12">
    <location>
        <begin position="1200"/>
        <end position="1242"/>
    </location>
</feature>
<feature type="compositionally biased region" description="Polar residues" evidence="12">
    <location>
        <begin position="778"/>
        <end position="788"/>
    </location>
</feature>
<evidence type="ECO:0000256" key="2">
    <source>
        <dbReference type="ARBA" id="ARBA00004601"/>
    </source>
</evidence>
<feature type="region of interest" description="Disordered" evidence="12">
    <location>
        <begin position="259"/>
        <end position="411"/>
    </location>
</feature>
<dbReference type="GO" id="GO:0040001">
    <property type="term" value="P:establishment of mitotic spindle localization"/>
    <property type="evidence" value="ECO:0007669"/>
    <property type="project" value="TreeGrafter"/>
</dbReference>
<gene>
    <name evidence="15" type="primary">LOC106154031</name>
</gene>
<feature type="compositionally biased region" description="Basic and acidic residues" evidence="12">
    <location>
        <begin position="273"/>
        <end position="287"/>
    </location>
</feature>
<evidence type="ECO:0000256" key="5">
    <source>
        <dbReference type="ARBA" id="ARBA00022490"/>
    </source>
</evidence>
<dbReference type="GeneID" id="106154031"/>
<dbReference type="Pfam" id="PF21040">
    <property type="entry name" value="CEP104-like_TOG"/>
    <property type="match status" value="1"/>
</dbReference>
<feature type="region of interest" description="Disordered" evidence="12">
    <location>
        <begin position="854"/>
        <end position="919"/>
    </location>
</feature>
<evidence type="ECO:0000256" key="4">
    <source>
        <dbReference type="ARBA" id="ARBA00022454"/>
    </source>
</evidence>
<feature type="region of interest" description="Disordered" evidence="12">
    <location>
        <begin position="154"/>
        <end position="212"/>
    </location>
</feature>
<evidence type="ECO:0000256" key="8">
    <source>
        <dbReference type="ARBA" id="ARBA00023034"/>
    </source>
</evidence>
<dbReference type="InterPro" id="IPR034085">
    <property type="entry name" value="TOG"/>
</dbReference>
<dbReference type="FunCoup" id="A0A1S3HF90">
    <property type="interactions" value="1500"/>
</dbReference>
<dbReference type="GO" id="GO:0005881">
    <property type="term" value="C:cytoplasmic microtubule"/>
    <property type="evidence" value="ECO:0007669"/>
    <property type="project" value="TreeGrafter"/>
</dbReference>
<feature type="compositionally biased region" description="Polar residues" evidence="12">
    <location>
        <begin position="1604"/>
        <end position="1613"/>
    </location>
</feature>
<name>A0A1S3HF90_LINAN</name>
<feature type="compositionally biased region" description="Polar residues" evidence="12">
    <location>
        <begin position="733"/>
        <end position="747"/>
    </location>
</feature>
<dbReference type="GO" id="GO:0045180">
    <property type="term" value="C:basal cortex"/>
    <property type="evidence" value="ECO:0007669"/>
    <property type="project" value="TreeGrafter"/>
</dbReference>
<dbReference type="SUPFAM" id="SSF48371">
    <property type="entry name" value="ARM repeat"/>
    <property type="match status" value="1"/>
</dbReference>
<evidence type="ECO:0000256" key="10">
    <source>
        <dbReference type="ARBA" id="ARBA00023306"/>
    </source>
</evidence>
<dbReference type="PANTHER" id="PTHR21567:SF9">
    <property type="entry name" value="CLIP-ASSOCIATING PROTEIN"/>
    <property type="match status" value="1"/>
</dbReference>
<keyword evidence="11" id="KW-0137">Centromere</keyword>
<keyword evidence="4" id="KW-0158">Chromosome</keyword>
<dbReference type="InterPro" id="IPR016024">
    <property type="entry name" value="ARM-type_fold"/>
</dbReference>
<feature type="compositionally biased region" description="Low complexity" evidence="12">
    <location>
        <begin position="400"/>
        <end position="410"/>
    </location>
</feature>
<organism evidence="14 15">
    <name type="scientific">Lingula anatina</name>
    <name type="common">Brachiopod</name>
    <name type="synonym">Lingula unguis</name>
    <dbReference type="NCBI Taxonomy" id="7574"/>
    <lineage>
        <taxon>Eukaryota</taxon>
        <taxon>Metazoa</taxon>
        <taxon>Spiralia</taxon>
        <taxon>Lophotrochozoa</taxon>
        <taxon>Brachiopoda</taxon>
        <taxon>Linguliformea</taxon>
        <taxon>Lingulata</taxon>
        <taxon>Lingulida</taxon>
        <taxon>Linguloidea</taxon>
        <taxon>Lingulidae</taxon>
        <taxon>Lingula</taxon>
    </lineage>
</organism>
<feature type="region of interest" description="Disordered" evidence="12">
    <location>
        <begin position="1591"/>
        <end position="1613"/>
    </location>
</feature>
<keyword evidence="8" id="KW-0333">Golgi apparatus</keyword>
<dbReference type="PANTHER" id="PTHR21567">
    <property type="entry name" value="CLASP"/>
    <property type="match status" value="1"/>
</dbReference>
<dbReference type="GO" id="GO:0072686">
    <property type="term" value="C:mitotic spindle"/>
    <property type="evidence" value="ECO:0007669"/>
    <property type="project" value="TreeGrafter"/>
</dbReference>
<feature type="compositionally biased region" description="Basic and acidic residues" evidence="12">
    <location>
        <begin position="132"/>
        <end position="143"/>
    </location>
</feature>
<feature type="compositionally biased region" description="Basic residues" evidence="12">
    <location>
        <begin position="261"/>
        <end position="271"/>
    </location>
</feature>
<feature type="compositionally biased region" description="Basic and acidic residues" evidence="12">
    <location>
        <begin position="301"/>
        <end position="311"/>
    </location>
</feature>
<feature type="compositionally biased region" description="Low complexity" evidence="12">
    <location>
        <begin position="658"/>
        <end position="669"/>
    </location>
</feature>
<feature type="region of interest" description="Disordered" evidence="12">
    <location>
        <begin position="1264"/>
        <end position="1303"/>
    </location>
</feature>